<evidence type="ECO:0000256" key="6">
    <source>
        <dbReference type="ARBA" id="ARBA00022723"/>
    </source>
</evidence>
<keyword evidence="8" id="KW-0460">Magnesium</keyword>
<evidence type="ECO:0000256" key="8">
    <source>
        <dbReference type="ARBA" id="ARBA00022842"/>
    </source>
</evidence>
<dbReference type="AlphaFoldDB" id="A0A1H0SAJ7"/>
<evidence type="ECO:0000256" key="10">
    <source>
        <dbReference type="ARBA" id="ARBA00048540"/>
    </source>
</evidence>
<keyword evidence="5" id="KW-0808">Transferase</keyword>
<evidence type="ECO:0000256" key="7">
    <source>
        <dbReference type="ARBA" id="ARBA00022827"/>
    </source>
</evidence>
<protein>
    <recommendedName>
        <fullName evidence="3">FAD:protein FMN transferase</fullName>
        <ecNumber evidence="2">2.7.1.180</ecNumber>
    </recommendedName>
    <alternativeName>
        <fullName evidence="9">Flavin transferase</fullName>
    </alternativeName>
</protein>
<evidence type="ECO:0000313" key="13">
    <source>
        <dbReference type="Proteomes" id="UP000198741"/>
    </source>
</evidence>
<evidence type="ECO:0000256" key="5">
    <source>
        <dbReference type="ARBA" id="ARBA00022679"/>
    </source>
</evidence>
<evidence type="ECO:0000313" key="12">
    <source>
        <dbReference type="EMBL" id="SDP38783.1"/>
    </source>
</evidence>
<dbReference type="STRING" id="1090615.SAMN04515671_3994"/>
<accession>A0A1H0SAJ7</accession>
<dbReference type="GO" id="GO:0016740">
    <property type="term" value="F:transferase activity"/>
    <property type="evidence" value="ECO:0007669"/>
    <property type="project" value="UniProtKB-KW"/>
</dbReference>
<dbReference type="PANTHER" id="PTHR30040">
    <property type="entry name" value="THIAMINE BIOSYNTHESIS LIPOPROTEIN APBE"/>
    <property type="match status" value="1"/>
</dbReference>
<dbReference type="Pfam" id="PF02424">
    <property type="entry name" value="ApbE"/>
    <property type="match status" value="1"/>
</dbReference>
<dbReference type="RefSeq" id="WP_090479480.1">
    <property type="nucleotide sequence ID" value="NZ_LT629710.1"/>
</dbReference>
<dbReference type="OrthoDB" id="3728306at2"/>
<evidence type="ECO:0000256" key="3">
    <source>
        <dbReference type="ARBA" id="ARBA00016337"/>
    </source>
</evidence>
<dbReference type="InterPro" id="IPR003374">
    <property type="entry name" value="ApbE-like_sf"/>
</dbReference>
<keyword evidence="12" id="KW-0449">Lipoprotein</keyword>
<dbReference type="PANTHER" id="PTHR30040:SF2">
    <property type="entry name" value="FAD:PROTEIN FMN TRANSFERASE"/>
    <property type="match status" value="1"/>
</dbReference>
<organism evidence="12 13">
    <name type="scientific">Nakamurella panacisegetis</name>
    <dbReference type="NCBI Taxonomy" id="1090615"/>
    <lineage>
        <taxon>Bacteria</taxon>
        <taxon>Bacillati</taxon>
        <taxon>Actinomycetota</taxon>
        <taxon>Actinomycetes</taxon>
        <taxon>Nakamurellales</taxon>
        <taxon>Nakamurellaceae</taxon>
        <taxon>Nakamurella</taxon>
    </lineage>
</organism>
<sequence>MEAIRTSPADRQATRVDFEIWSTTATLVVTDARDLDRARAELDAELAAMDLACSRFRPDSEINRLLRTPGVEVELSPVLNDALTAALRLARATDHLVDPTVAAAVIALGYDRDIRQVRDRELPFVTCGPLAAPGAWLVDHDREAHTVTVPVGVGLDLGATAKPLAADRAAARIAAVTGGGVLVGLGGDIAVAGEPAEPGWTIAVGDDHRTSETRPDVTVTIRDGGLATSSVMGRRWPTSRGERHHLIDPRTGDNPDSPWRTVSVTARSAAEANAAATAAIILGDRAPAWLAELGLPARLVALDGETRRIAGWPAGPAVAA</sequence>
<dbReference type="EC" id="2.7.1.180" evidence="2"/>
<dbReference type="EMBL" id="LT629710">
    <property type="protein sequence ID" value="SDP38783.1"/>
    <property type="molecule type" value="Genomic_DNA"/>
</dbReference>
<dbReference type="SUPFAM" id="SSF143631">
    <property type="entry name" value="ApbE-like"/>
    <property type="match status" value="1"/>
</dbReference>
<keyword evidence="6" id="KW-0479">Metal-binding</keyword>
<gene>
    <name evidence="12" type="ORF">SAMN04515671_3994</name>
</gene>
<dbReference type="InterPro" id="IPR024932">
    <property type="entry name" value="ApbE"/>
</dbReference>
<evidence type="ECO:0000256" key="9">
    <source>
        <dbReference type="ARBA" id="ARBA00031306"/>
    </source>
</evidence>
<proteinExistence type="predicted"/>
<comment type="catalytic activity">
    <reaction evidence="10">
        <text>L-threonyl-[protein] + FAD = FMN-L-threonyl-[protein] + AMP + H(+)</text>
        <dbReference type="Rhea" id="RHEA:36847"/>
        <dbReference type="Rhea" id="RHEA-COMP:11060"/>
        <dbReference type="Rhea" id="RHEA-COMP:11061"/>
        <dbReference type="ChEBI" id="CHEBI:15378"/>
        <dbReference type="ChEBI" id="CHEBI:30013"/>
        <dbReference type="ChEBI" id="CHEBI:57692"/>
        <dbReference type="ChEBI" id="CHEBI:74257"/>
        <dbReference type="ChEBI" id="CHEBI:456215"/>
        <dbReference type="EC" id="2.7.1.180"/>
    </reaction>
</comment>
<name>A0A1H0SAJ7_9ACTN</name>
<keyword evidence="13" id="KW-1185">Reference proteome</keyword>
<dbReference type="GO" id="GO:0046872">
    <property type="term" value="F:metal ion binding"/>
    <property type="evidence" value="ECO:0007669"/>
    <property type="project" value="UniProtKB-KW"/>
</dbReference>
<evidence type="ECO:0000256" key="1">
    <source>
        <dbReference type="ARBA" id="ARBA00001946"/>
    </source>
</evidence>
<keyword evidence="7" id="KW-0274">FAD</keyword>
<comment type="cofactor">
    <cofactor evidence="1">
        <name>Mg(2+)</name>
        <dbReference type="ChEBI" id="CHEBI:18420"/>
    </cofactor>
</comment>
<keyword evidence="4" id="KW-0285">Flavoprotein</keyword>
<feature type="compositionally biased region" description="Basic and acidic residues" evidence="11">
    <location>
        <begin position="240"/>
        <end position="253"/>
    </location>
</feature>
<evidence type="ECO:0000256" key="11">
    <source>
        <dbReference type="SAM" id="MobiDB-lite"/>
    </source>
</evidence>
<feature type="region of interest" description="Disordered" evidence="11">
    <location>
        <begin position="230"/>
        <end position="258"/>
    </location>
</feature>
<dbReference type="Proteomes" id="UP000198741">
    <property type="component" value="Chromosome I"/>
</dbReference>
<dbReference type="Gene3D" id="3.10.520.10">
    <property type="entry name" value="ApbE-like domains"/>
    <property type="match status" value="1"/>
</dbReference>
<evidence type="ECO:0000256" key="2">
    <source>
        <dbReference type="ARBA" id="ARBA00011955"/>
    </source>
</evidence>
<evidence type="ECO:0000256" key="4">
    <source>
        <dbReference type="ARBA" id="ARBA00022630"/>
    </source>
</evidence>
<reference evidence="12 13" key="1">
    <citation type="submission" date="2016-10" db="EMBL/GenBank/DDBJ databases">
        <authorList>
            <person name="de Groot N.N."/>
        </authorList>
    </citation>
    <scope>NUCLEOTIDE SEQUENCE [LARGE SCALE GENOMIC DNA]</scope>
    <source>
        <strain evidence="13">P4-7,KCTC 19426,CECT 7604</strain>
    </source>
</reference>